<evidence type="ECO:0000259" key="1">
    <source>
        <dbReference type="Pfam" id="PF07157"/>
    </source>
</evidence>
<gene>
    <name evidence="2" type="ORF">CJJ18_02405</name>
</gene>
<evidence type="ECO:0000313" key="2">
    <source>
        <dbReference type="EMBL" id="ASV33131.1"/>
    </source>
</evidence>
<organism evidence="2 3">
    <name type="scientific">Candidatus Williamhamiltonella defendens</name>
    <dbReference type="NCBI Taxonomy" id="138072"/>
    <lineage>
        <taxon>Bacteria</taxon>
        <taxon>Pseudomonadati</taxon>
        <taxon>Pseudomonadota</taxon>
        <taxon>Gammaproteobacteria</taxon>
        <taxon>Enterobacterales</taxon>
        <taxon>Enterobacteriaceae</taxon>
        <taxon>aphid secondary symbionts</taxon>
        <taxon>Candidatus Williamhamiltonella</taxon>
    </lineage>
</organism>
<feature type="domain" description="DNA circulation N-terminal" evidence="1">
    <location>
        <begin position="8"/>
        <end position="94"/>
    </location>
</feature>
<protein>
    <submittedName>
        <fullName evidence="2">DNA circularization protein</fullName>
    </submittedName>
</protein>
<name>A0AAC9YEZ1_9ENTR</name>
<sequence length="443" mass="49024">MTDWTKRLHPASFRGVPFQVEGDEATFGRRVQTHEYPNRDKPYTEDLGRATRRFQITAYLVGDDHLAQRDRLIVAIETPGPGTLVHPYYGELSVCMEGDVRVRHSGREGRLCRVSFSVVEAGELSFPTAGIATSQTLLSSSAALNDRISDAFTRVGLKGLPDFAQAGVLANAKAMMGHITQAFDSIDSGIAAASRLLQGDMSVILKPGSSGKHLIEAIQRLWRSGRRTRHNANMLTQQIKTLSGITLGHDLAPRGVWKSDRPSVQAERRQSNRIAALLRTTAIHEAALRLTQLPPPRTALLPVNQSEKRQIQVNLSHPALHAGLDASDSEIESTAVTWETLIAVREALNQAIEREQTLSPDDALFLALQRVKTEVHRDMATRLAQGEKTVLRTPETVRPALVLAAQWYDNASRERDITSRNRVPHPGFVPLTPLRVPARWMTP</sequence>
<evidence type="ECO:0000313" key="3">
    <source>
        <dbReference type="Proteomes" id="UP000792865"/>
    </source>
</evidence>
<proteinExistence type="predicted"/>
<dbReference type="InterPro" id="IPR009826">
    <property type="entry name" value="DNA_circ_N"/>
</dbReference>
<dbReference type="AlphaFoldDB" id="A0AAC9YEZ1"/>
<dbReference type="Pfam" id="PF07157">
    <property type="entry name" value="DNA_circ_N"/>
    <property type="match status" value="1"/>
</dbReference>
<dbReference type="EMBL" id="CP022932">
    <property type="protein sequence ID" value="ASV33131.1"/>
    <property type="molecule type" value="Genomic_DNA"/>
</dbReference>
<accession>A0AAC9YEZ1</accession>
<reference evidence="2" key="1">
    <citation type="submission" date="2017-08" db="EMBL/GenBank/DDBJ databases">
        <title>Genome sequence of Candidatus Hamiltonella defensa from Acyrthosiphon pisum strain MI47.</title>
        <authorList>
            <person name="Patel V.A."/>
            <person name="Chevignon G."/>
            <person name="Russell J.A."/>
            <person name="Oliver K.M."/>
        </authorList>
    </citation>
    <scope>NUCLEOTIDE SEQUENCE</scope>
    <source>
        <strain evidence="2">MI47</strain>
    </source>
</reference>
<dbReference type="Proteomes" id="UP000792865">
    <property type="component" value="Chromosome"/>
</dbReference>